<sequence length="73" mass="8140">MAWMQAQTPSTLRYKVILTGGDIKVATEQLNTRIYFDQKGSLTRQLGVKYVPAVVTQEGERLKIVSAPMAEGR</sequence>
<keyword evidence="2" id="KW-1185">Reference proteome</keyword>
<dbReference type="EMBL" id="LVIE01000231">
    <property type="protein sequence ID" value="OHT22475.1"/>
    <property type="molecule type" value="Genomic_DNA"/>
</dbReference>
<name>A0A1S1HJP9_PROST</name>
<evidence type="ECO:0000313" key="2">
    <source>
        <dbReference type="Proteomes" id="UP000179588"/>
    </source>
</evidence>
<dbReference type="AlphaFoldDB" id="A0A1S1HJP9"/>
<dbReference type="Proteomes" id="UP000179588">
    <property type="component" value="Unassembled WGS sequence"/>
</dbReference>
<organism evidence="1 2">
    <name type="scientific">Providencia stuartii</name>
    <dbReference type="NCBI Taxonomy" id="588"/>
    <lineage>
        <taxon>Bacteria</taxon>
        <taxon>Pseudomonadati</taxon>
        <taxon>Pseudomonadota</taxon>
        <taxon>Gammaproteobacteria</taxon>
        <taxon>Enterobacterales</taxon>
        <taxon>Morganellaceae</taxon>
        <taxon>Providencia</taxon>
    </lineage>
</organism>
<evidence type="ECO:0008006" key="3">
    <source>
        <dbReference type="Google" id="ProtNLM"/>
    </source>
</evidence>
<accession>A0A1S1HJP9</accession>
<reference evidence="1 2" key="1">
    <citation type="submission" date="2016-03" db="EMBL/GenBank/DDBJ databases">
        <title>Genome sequence of Providencia stuartii strain, isolated from the salivary glands of larval Lucilia sericata.</title>
        <authorList>
            <person name="Yuan Y."/>
            <person name="Zhang Y."/>
            <person name="Fu S."/>
            <person name="Crippen T.L."/>
            <person name="Visi D."/>
            <person name="Benbow M.E."/>
            <person name="Allen M."/>
            <person name="Tomberlin J.K."/>
            <person name="Sze S.-H."/>
            <person name="Tarone A.M."/>
        </authorList>
    </citation>
    <scope>NUCLEOTIDE SEQUENCE [LARGE SCALE GENOMIC DNA]</scope>
    <source>
        <strain evidence="1 2">Crippen</strain>
    </source>
</reference>
<gene>
    <name evidence="1" type="ORF">A3Q29_21915</name>
</gene>
<comment type="caution">
    <text evidence="1">The sequence shown here is derived from an EMBL/GenBank/DDBJ whole genome shotgun (WGS) entry which is preliminary data.</text>
</comment>
<evidence type="ECO:0000313" key="1">
    <source>
        <dbReference type="EMBL" id="OHT22475.1"/>
    </source>
</evidence>
<protein>
    <recommendedName>
        <fullName evidence="3">Conjugal transfer pilus assembly protein TraW</fullName>
    </recommendedName>
</protein>
<proteinExistence type="predicted"/>